<feature type="transmembrane region" description="Helical" evidence="6">
    <location>
        <begin position="228"/>
        <end position="248"/>
    </location>
</feature>
<reference evidence="8" key="1">
    <citation type="submission" date="2025-08" db="UniProtKB">
        <authorList>
            <consortium name="RefSeq"/>
        </authorList>
    </citation>
    <scope>IDENTIFICATION</scope>
</reference>
<feature type="transmembrane region" description="Helical" evidence="6">
    <location>
        <begin position="268"/>
        <end position="290"/>
    </location>
</feature>
<feature type="transmembrane region" description="Helical" evidence="6">
    <location>
        <begin position="302"/>
        <end position="323"/>
    </location>
</feature>
<evidence type="ECO:0000256" key="3">
    <source>
        <dbReference type="ARBA" id="ARBA00022692"/>
    </source>
</evidence>
<feature type="transmembrane region" description="Helical" evidence="6">
    <location>
        <begin position="329"/>
        <end position="352"/>
    </location>
</feature>
<proteinExistence type="inferred from homology"/>
<gene>
    <name evidence="8" type="primary">LOC107803890</name>
</gene>
<dbReference type="OMA" id="PIASCYV"/>
<dbReference type="AlphaFoldDB" id="A0A1S4B306"/>
<comment type="subcellular location">
    <subcellularLocation>
        <location evidence="1">Membrane</location>
        <topology evidence="1">Multi-pass membrane protein</topology>
    </subcellularLocation>
</comment>
<feature type="transmembrane region" description="Helical" evidence="6">
    <location>
        <begin position="139"/>
        <end position="159"/>
    </location>
</feature>
<name>A0A1S4B306_TOBAC</name>
<keyword evidence="3 6" id="KW-0812">Transmembrane</keyword>
<dbReference type="PaxDb" id="4097-A0A1S4B306"/>
<evidence type="ECO:0000256" key="5">
    <source>
        <dbReference type="ARBA" id="ARBA00023136"/>
    </source>
</evidence>
<comment type="similarity">
    <text evidence="2">Belongs to the drug/metabolite transporter (DMT) superfamily. Plant drug/metabolite exporter (P-DME) (TC 2.A.7.4) family.</text>
</comment>
<feature type="domain" description="EamA" evidence="7">
    <location>
        <begin position="111"/>
        <end position="244"/>
    </location>
</feature>
<dbReference type="STRING" id="4097.A0A1S4B306"/>
<dbReference type="OrthoDB" id="306876at2759"/>
<keyword evidence="5 6" id="KW-0472">Membrane</keyword>
<feature type="transmembrane region" description="Helical" evidence="6">
    <location>
        <begin position="175"/>
        <end position="194"/>
    </location>
</feature>
<dbReference type="RefSeq" id="XP_016483173.1">
    <property type="nucleotide sequence ID" value="XM_016627687.1"/>
</dbReference>
<evidence type="ECO:0000256" key="6">
    <source>
        <dbReference type="SAM" id="Phobius"/>
    </source>
</evidence>
<dbReference type="Pfam" id="PF00892">
    <property type="entry name" value="EamA"/>
    <property type="match status" value="1"/>
</dbReference>
<sequence>MPIAEPMNGDGSTRIGVNDIEDAIGVVEMVGPSSITAVDSSSTAESSISICDDDQIAPLLTQSERPKINIFTISYPTRQKLNKEEVIKVVEPDKSPFLQFIVWLWSGSRYSGLLCMVLSSIIYSTMGVVSDVFTAQSVPLFEIAFARCTVVLILSSVWLRRSGQPIFGPTSARKLLVLRALTGYISLMSFIYSIQRLPVSQAIILSFTAPIMASTVARVTLHEKLKIAEIGGLASSFFGLLFIFQPMFKPQGAFPSSIEASESHFKGSHHIFAGLVGLFSSAATGVTYCLTRAGAKAADQPVLPVFSFVLFASPAAVMSTFAFENFVLPSFYSFLLMAVLGVLAFFAEITLARGLQLEKTSRVANIQFIEAALSQFLGMGSSRIIPSFGRLFGCIIILISACCTMYIGPEKEIE</sequence>
<dbReference type="InterPro" id="IPR037185">
    <property type="entry name" value="EmrE-like"/>
</dbReference>
<accession>A0A1S4B306</accession>
<dbReference type="KEGG" id="nta:107803890"/>
<feature type="transmembrane region" description="Helical" evidence="6">
    <location>
        <begin position="200"/>
        <end position="221"/>
    </location>
</feature>
<dbReference type="PANTHER" id="PTHR22911">
    <property type="entry name" value="ACYL-MALONYL CONDENSING ENZYME-RELATED"/>
    <property type="match status" value="1"/>
</dbReference>
<feature type="transmembrane region" description="Helical" evidence="6">
    <location>
        <begin position="388"/>
        <end position="408"/>
    </location>
</feature>
<evidence type="ECO:0000313" key="8">
    <source>
        <dbReference type="RefSeq" id="XP_016483173.1"/>
    </source>
</evidence>
<dbReference type="InterPro" id="IPR000620">
    <property type="entry name" value="EamA_dom"/>
</dbReference>
<keyword evidence="4 6" id="KW-1133">Transmembrane helix</keyword>
<evidence type="ECO:0000256" key="1">
    <source>
        <dbReference type="ARBA" id="ARBA00004141"/>
    </source>
</evidence>
<evidence type="ECO:0000259" key="7">
    <source>
        <dbReference type="Pfam" id="PF00892"/>
    </source>
</evidence>
<evidence type="ECO:0000256" key="2">
    <source>
        <dbReference type="ARBA" id="ARBA00007635"/>
    </source>
</evidence>
<organism evidence="8">
    <name type="scientific">Nicotiana tabacum</name>
    <name type="common">Common tobacco</name>
    <dbReference type="NCBI Taxonomy" id="4097"/>
    <lineage>
        <taxon>Eukaryota</taxon>
        <taxon>Viridiplantae</taxon>
        <taxon>Streptophyta</taxon>
        <taxon>Embryophyta</taxon>
        <taxon>Tracheophyta</taxon>
        <taxon>Spermatophyta</taxon>
        <taxon>Magnoliopsida</taxon>
        <taxon>eudicotyledons</taxon>
        <taxon>Gunneridae</taxon>
        <taxon>Pentapetalae</taxon>
        <taxon>asterids</taxon>
        <taxon>lamiids</taxon>
        <taxon>Solanales</taxon>
        <taxon>Solanaceae</taxon>
        <taxon>Nicotianoideae</taxon>
        <taxon>Nicotianeae</taxon>
        <taxon>Nicotiana</taxon>
    </lineage>
</organism>
<dbReference type="PANTHER" id="PTHR22911:SF6">
    <property type="entry name" value="SOLUTE CARRIER FAMILY 35 MEMBER G1"/>
    <property type="match status" value="1"/>
</dbReference>
<evidence type="ECO:0000256" key="4">
    <source>
        <dbReference type="ARBA" id="ARBA00022989"/>
    </source>
</evidence>
<dbReference type="SUPFAM" id="SSF103481">
    <property type="entry name" value="Multidrug resistance efflux transporter EmrE"/>
    <property type="match status" value="1"/>
</dbReference>
<dbReference type="GO" id="GO:0016020">
    <property type="term" value="C:membrane"/>
    <property type="evidence" value="ECO:0000318"/>
    <property type="project" value="GO_Central"/>
</dbReference>
<protein>
    <recommendedName>
        <fullName evidence="7">EamA domain-containing protein</fullName>
    </recommendedName>
</protein>